<organism evidence="1 2">
    <name type="scientific">candidate division WWE3 bacterium RBG_19FT_COMBO_53_11</name>
    <dbReference type="NCBI Taxonomy" id="1802613"/>
    <lineage>
        <taxon>Bacteria</taxon>
        <taxon>Katanobacteria</taxon>
    </lineage>
</organism>
<dbReference type="InterPro" id="IPR013783">
    <property type="entry name" value="Ig-like_fold"/>
</dbReference>
<dbReference type="Gene3D" id="2.60.40.10">
    <property type="entry name" value="Immunoglobulins"/>
    <property type="match status" value="1"/>
</dbReference>
<dbReference type="Pfam" id="PF09136">
    <property type="entry name" value="Glucodextran_B"/>
    <property type="match status" value="1"/>
</dbReference>
<dbReference type="EMBL" id="MEUW01000008">
    <property type="protein sequence ID" value="OGC44809.1"/>
    <property type="molecule type" value="Genomic_DNA"/>
</dbReference>
<protein>
    <recommendedName>
        <fullName evidence="3">Bacterial Ig domain-containing protein</fullName>
    </recommendedName>
</protein>
<evidence type="ECO:0000313" key="1">
    <source>
        <dbReference type="EMBL" id="OGC44809.1"/>
    </source>
</evidence>
<reference evidence="1 2" key="1">
    <citation type="journal article" date="2016" name="Nat. Commun.">
        <title>Thousands of microbial genomes shed light on interconnected biogeochemical processes in an aquifer system.</title>
        <authorList>
            <person name="Anantharaman K."/>
            <person name="Brown C.T."/>
            <person name="Hug L.A."/>
            <person name="Sharon I."/>
            <person name="Castelle C.J."/>
            <person name="Probst A.J."/>
            <person name="Thomas B.C."/>
            <person name="Singh A."/>
            <person name="Wilkins M.J."/>
            <person name="Karaoz U."/>
            <person name="Brodie E.L."/>
            <person name="Williams K.H."/>
            <person name="Hubbard S.S."/>
            <person name="Banfield J.F."/>
        </authorList>
    </citation>
    <scope>NUCLEOTIDE SEQUENCE [LARGE SCALE GENOMIC DNA]</scope>
</reference>
<name>A0A1F4UIR4_UNCKA</name>
<dbReference type="AlphaFoldDB" id="A0A1F4UIR4"/>
<evidence type="ECO:0008006" key="3">
    <source>
        <dbReference type="Google" id="ProtNLM"/>
    </source>
</evidence>
<dbReference type="STRING" id="1802613.A2V54_02185"/>
<gene>
    <name evidence="1" type="ORF">A2V54_02185</name>
</gene>
<sequence length="301" mass="32503">MRRFLACLFLTIFGIALVIVAGVYFLSKYAMLTETVDDIEAPESAALARTPPGALEIFSPIPKQVFLENPVTLEGKTQVENVLVLIDGKNPKTLSVDQDGRFKKNLTLHRGANQITVVAVGGGKELLKELVVGFYPEGKGGSYTALMGMIKNVSSEKKTFELIGPDDTLIKVDGSTKIFEVSESGKATPVSFSALDNTQRVGVIASRGAKGAFSPKDVRIALYPYNYFGSVEGKQSSSFVLKLVQGKRDVALVGATKVFRWEGSNLKSISFSSVKVGDRVFVNGFVLPHESDPSANFILVL</sequence>
<proteinExistence type="predicted"/>
<evidence type="ECO:0000313" key="2">
    <source>
        <dbReference type="Proteomes" id="UP000176583"/>
    </source>
</evidence>
<dbReference type="Proteomes" id="UP000176583">
    <property type="component" value="Unassembled WGS sequence"/>
</dbReference>
<accession>A0A1F4UIR4</accession>
<comment type="caution">
    <text evidence="1">The sequence shown here is derived from an EMBL/GenBank/DDBJ whole genome shotgun (WGS) entry which is preliminary data.</text>
</comment>